<keyword evidence="2 8" id="KW-0645">Protease</keyword>
<dbReference type="Proteomes" id="UP001302349">
    <property type="component" value="Chromosome"/>
</dbReference>
<evidence type="ECO:0000313" key="10">
    <source>
        <dbReference type="Proteomes" id="UP001302349"/>
    </source>
</evidence>
<gene>
    <name evidence="9" type="ORF">RT717_13910</name>
</gene>
<evidence type="ECO:0000256" key="5">
    <source>
        <dbReference type="ARBA" id="ARBA00023124"/>
    </source>
</evidence>
<evidence type="ECO:0000256" key="1">
    <source>
        <dbReference type="ARBA" id="ARBA00008136"/>
    </source>
</evidence>
<dbReference type="RefSeq" id="WP_317492341.1">
    <property type="nucleotide sequence ID" value="NZ_CP136051.1"/>
</dbReference>
<evidence type="ECO:0000256" key="4">
    <source>
        <dbReference type="ARBA" id="ARBA00022801"/>
    </source>
</evidence>
<evidence type="ECO:0000256" key="3">
    <source>
        <dbReference type="ARBA" id="ARBA00022763"/>
    </source>
</evidence>
<dbReference type="PANTHER" id="PTHR13604">
    <property type="entry name" value="DC12-RELATED"/>
    <property type="match status" value="1"/>
</dbReference>
<keyword evidence="7" id="KW-0456">Lyase</keyword>
<sequence length="257" mass="29649">MCGQLGYFSERMTRDDWADAREDMKHLQEILDSTPVTKTYHNPTGSRCWAILQEDPGEMIQAQFGYYHEYKGKLSWRFNVRSEGGFHNQSEDPNYDGPWEIFTNPFAREQIIKRRCVVPANFFVEQPLGGKPKKKFIIRKKTAEVEYPAFFLGAIYDWITDKETGEYYPGFSLITTAAAPIMKPVLHPRSPLIIPPKLVYDWLDPQLTEDQIISFFGPFDSSGFETFEVDTVIAKKKLPIPEDDESLIMPISEIYPG</sequence>
<keyword evidence="3" id="KW-0227">DNA damage</keyword>
<keyword evidence="5" id="KW-0190">Covalent protein-DNA linkage</keyword>
<dbReference type="InterPro" id="IPR003738">
    <property type="entry name" value="SRAP"/>
</dbReference>
<proteinExistence type="inferred from homology"/>
<comment type="similarity">
    <text evidence="1 8">Belongs to the SOS response-associated peptidase family.</text>
</comment>
<dbReference type="Gene3D" id="3.90.1680.10">
    <property type="entry name" value="SOS response associated peptidase-like"/>
    <property type="match status" value="1"/>
</dbReference>
<protein>
    <recommendedName>
        <fullName evidence="8">Abasic site processing protein</fullName>
        <ecNumber evidence="8">3.4.-.-</ecNumber>
    </recommendedName>
</protein>
<organism evidence="9 10">
    <name type="scientific">Imperialibacter roseus</name>
    <dbReference type="NCBI Taxonomy" id="1324217"/>
    <lineage>
        <taxon>Bacteria</taxon>
        <taxon>Pseudomonadati</taxon>
        <taxon>Bacteroidota</taxon>
        <taxon>Cytophagia</taxon>
        <taxon>Cytophagales</taxon>
        <taxon>Flammeovirgaceae</taxon>
        <taxon>Imperialibacter</taxon>
    </lineage>
</organism>
<dbReference type="InterPro" id="IPR036590">
    <property type="entry name" value="SRAP-like"/>
</dbReference>
<keyword evidence="4 8" id="KW-0378">Hydrolase</keyword>
<evidence type="ECO:0000256" key="6">
    <source>
        <dbReference type="ARBA" id="ARBA00023125"/>
    </source>
</evidence>
<evidence type="ECO:0000256" key="7">
    <source>
        <dbReference type="ARBA" id="ARBA00023239"/>
    </source>
</evidence>
<dbReference type="EC" id="3.4.-.-" evidence="8"/>
<evidence type="ECO:0000313" key="9">
    <source>
        <dbReference type="EMBL" id="WOK09734.1"/>
    </source>
</evidence>
<evidence type="ECO:0000256" key="8">
    <source>
        <dbReference type="RuleBase" id="RU364100"/>
    </source>
</evidence>
<keyword evidence="10" id="KW-1185">Reference proteome</keyword>
<keyword evidence="6" id="KW-0238">DNA-binding</keyword>
<evidence type="ECO:0000256" key="2">
    <source>
        <dbReference type="ARBA" id="ARBA00022670"/>
    </source>
</evidence>
<dbReference type="EMBL" id="CP136051">
    <property type="protein sequence ID" value="WOK09734.1"/>
    <property type="molecule type" value="Genomic_DNA"/>
</dbReference>
<dbReference type="SUPFAM" id="SSF143081">
    <property type="entry name" value="BB1717-like"/>
    <property type="match status" value="1"/>
</dbReference>
<name>A0ABZ0J039_9BACT</name>
<dbReference type="Pfam" id="PF02586">
    <property type="entry name" value="SRAP"/>
    <property type="match status" value="1"/>
</dbReference>
<reference evidence="9 10" key="1">
    <citation type="journal article" date="2023" name="Microbiol. Resour. Announc.">
        <title>Complete Genome Sequence of Imperialibacter roseus strain P4T.</title>
        <authorList>
            <person name="Tizabi D.R."/>
            <person name="Bachvaroff T."/>
            <person name="Hill R.T."/>
        </authorList>
    </citation>
    <scope>NUCLEOTIDE SEQUENCE [LARGE SCALE GENOMIC DNA]</scope>
    <source>
        <strain evidence="9 10">P4T</strain>
    </source>
</reference>
<accession>A0ABZ0J039</accession>
<dbReference type="PANTHER" id="PTHR13604:SF0">
    <property type="entry name" value="ABASIC SITE PROCESSING PROTEIN HMCES"/>
    <property type="match status" value="1"/>
</dbReference>